<dbReference type="ExpressionAtlas" id="A0A2R8W716">
    <property type="expression patterns" value="baseline and differential"/>
</dbReference>
<evidence type="ECO:0000256" key="2">
    <source>
        <dbReference type="SAM" id="Phobius"/>
    </source>
</evidence>
<protein>
    <submittedName>
        <fullName evidence="3">Cytochrome P450, family 2, subfamily d, polypeptide 26</fullName>
    </submittedName>
</protein>
<reference evidence="3" key="3">
    <citation type="submission" date="2025-08" db="UniProtKB">
        <authorList>
            <consortium name="Ensembl"/>
        </authorList>
    </citation>
    <scope>IDENTIFICATION</scope>
    <source>
        <strain evidence="3">C57BL/6J</strain>
    </source>
</reference>
<dbReference type="SMR" id="A0A2R8W716"/>
<dbReference type="GeneTree" id="ENSGT00940000153331"/>
<reference evidence="3 5" key="1">
    <citation type="journal article" date="2009" name="PLoS Biol.">
        <title>Lineage-specific biology revealed by a finished genome assembly of the mouse.</title>
        <authorList>
            <consortium name="Mouse Genome Sequencing Consortium"/>
            <person name="Church D.M."/>
            <person name="Goodstadt L."/>
            <person name="Hillier L.W."/>
            <person name="Zody M.C."/>
            <person name="Goldstein S."/>
            <person name="She X."/>
            <person name="Bult C.J."/>
            <person name="Agarwala R."/>
            <person name="Cherry J.L."/>
            <person name="DiCuccio M."/>
            <person name="Hlavina W."/>
            <person name="Kapustin Y."/>
            <person name="Meric P."/>
            <person name="Maglott D."/>
            <person name="Birtle Z."/>
            <person name="Marques A.C."/>
            <person name="Graves T."/>
            <person name="Zhou S."/>
            <person name="Teague B."/>
            <person name="Potamousis K."/>
            <person name="Churas C."/>
            <person name="Place M."/>
            <person name="Herschleb J."/>
            <person name="Runnheim R."/>
            <person name="Forrest D."/>
            <person name="Amos-Landgraf J."/>
            <person name="Schwartz D.C."/>
            <person name="Cheng Z."/>
            <person name="Lindblad-Toh K."/>
            <person name="Eichler E.E."/>
            <person name="Ponting C.P."/>
        </authorList>
    </citation>
    <scope>NUCLEOTIDE SEQUENCE [LARGE SCALE GENOMIC DNA]</scope>
    <source>
        <strain evidence="3 5">C57BL/6J</strain>
    </source>
</reference>
<dbReference type="Ensembl" id="ENSMUST00000229387.2">
    <property type="protein sequence ID" value="ENSMUSP00000155717.2"/>
    <property type="gene ID" value="ENSMUSG00000022445.8"/>
</dbReference>
<keyword evidence="2" id="KW-1133">Transmembrane helix</keyword>
<dbReference type="Proteomes" id="UP000000589">
    <property type="component" value="Chromosome 15"/>
</dbReference>
<accession>A0A2R8W716</accession>
<evidence type="ECO:0000313" key="3">
    <source>
        <dbReference type="Ensembl" id="ENSMUSP00000155717.2"/>
    </source>
</evidence>
<evidence type="ECO:0000313" key="5">
    <source>
        <dbReference type="Proteomes" id="UP000000589"/>
    </source>
</evidence>
<keyword evidence="2" id="KW-0472">Membrane</keyword>
<evidence type="ECO:0000256" key="1">
    <source>
        <dbReference type="SAM" id="MobiDB-lite"/>
    </source>
</evidence>
<dbReference type="VEuPathDB" id="HostDB:ENSMUSG00000022445"/>
<reference evidence="3" key="4">
    <citation type="submission" date="2025-09" db="UniProtKB">
        <authorList>
            <consortium name="Ensembl"/>
        </authorList>
    </citation>
    <scope>IDENTIFICATION</scope>
    <source>
        <strain evidence="3">C57BL/6J</strain>
    </source>
</reference>
<gene>
    <name evidence="3 4" type="primary">Cyp2d26</name>
</gene>
<evidence type="ECO:0000313" key="4">
    <source>
        <dbReference type="MGI" id="MGI:1923529"/>
    </source>
</evidence>
<dbReference type="AlphaFoldDB" id="A0A2R8W716"/>
<name>A0A2R8W716_MOUSE</name>
<dbReference type="AGR" id="MGI:1923529"/>
<feature type="region of interest" description="Disordered" evidence="1">
    <location>
        <begin position="72"/>
        <end position="92"/>
    </location>
</feature>
<sequence length="92" mass="10179">MGLLVGDDLWAVVIFTAIFLLLVDLVHRRQRWTACYPPGPVPFPGLGNLLQVDFENIPYSFYKPTDGLEARGCGQRTEGSAGTAGDLWRGHF</sequence>
<dbReference type="MGI" id="MGI:1923529">
    <property type="gene designation" value="Cyp2d26"/>
</dbReference>
<keyword evidence="2" id="KW-0812">Transmembrane</keyword>
<dbReference type="OrthoDB" id="3934656at2759"/>
<dbReference type="Bgee" id="ENSMUSG00000022445">
    <property type="expression patterns" value="Expressed in left lobe of liver and 57 other cell types or tissues"/>
</dbReference>
<keyword evidence="5" id="KW-1185">Reference proteome</keyword>
<organism evidence="3 5">
    <name type="scientific">Mus musculus</name>
    <name type="common">Mouse</name>
    <dbReference type="NCBI Taxonomy" id="10090"/>
    <lineage>
        <taxon>Eukaryota</taxon>
        <taxon>Metazoa</taxon>
        <taxon>Chordata</taxon>
        <taxon>Craniata</taxon>
        <taxon>Vertebrata</taxon>
        <taxon>Euteleostomi</taxon>
        <taxon>Mammalia</taxon>
        <taxon>Eutheria</taxon>
        <taxon>Euarchontoglires</taxon>
        <taxon>Glires</taxon>
        <taxon>Rodentia</taxon>
        <taxon>Myomorpha</taxon>
        <taxon>Muroidea</taxon>
        <taxon>Muridae</taxon>
        <taxon>Murinae</taxon>
        <taxon>Mus</taxon>
        <taxon>Mus</taxon>
    </lineage>
</organism>
<proteinExistence type="predicted"/>
<feature type="transmembrane region" description="Helical" evidence="2">
    <location>
        <begin position="6"/>
        <end position="26"/>
    </location>
</feature>
<reference evidence="3 5" key="2">
    <citation type="journal article" date="2011" name="PLoS Biol.">
        <title>Modernizing reference genome assemblies.</title>
        <authorList>
            <person name="Church D.M."/>
            <person name="Schneider V.A."/>
            <person name="Graves T."/>
            <person name="Auger K."/>
            <person name="Cunningham F."/>
            <person name="Bouk N."/>
            <person name="Chen H.C."/>
            <person name="Agarwala R."/>
            <person name="McLaren W.M."/>
            <person name="Ritchie G.R."/>
            <person name="Albracht D."/>
            <person name="Kremitzki M."/>
            <person name="Rock S."/>
            <person name="Kotkiewicz H."/>
            <person name="Kremitzki C."/>
            <person name="Wollam A."/>
            <person name="Trani L."/>
            <person name="Fulton L."/>
            <person name="Fulton R."/>
            <person name="Matthews L."/>
            <person name="Whitehead S."/>
            <person name="Chow W."/>
            <person name="Torrance J."/>
            <person name="Dunn M."/>
            <person name="Harden G."/>
            <person name="Threadgold G."/>
            <person name="Wood J."/>
            <person name="Collins J."/>
            <person name="Heath P."/>
            <person name="Griffiths G."/>
            <person name="Pelan S."/>
            <person name="Grafham D."/>
            <person name="Eichler E.E."/>
            <person name="Weinstock G."/>
            <person name="Mardis E.R."/>
            <person name="Wilson R.K."/>
            <person name="Howe K."/>
            <person name="Flicek P."/>
            <person name="Hubbard T."/>
        </authorList>
    </citation>
    <scope>NUCLEOTIDE SEQUENCE [LARGE SCALE GENOMIC DNA]</scope>
    <source>
        <strain evidence="3 5">C57BL/6J</strain>
    </source>
</reference>